<comment type="caution">
    <text evidence="2">The sequence shown here is derived from an EMBL/GenBank/DDBJ whole genome shotgun (WGS) entry which is preliminary data.</text>
</comment>
<feature type="domain" description="DUF7392" evidence="1">
    <location>
        <begin position="97"/>
        <end position="213"/>
    </location>
</feature>
<dbReference type="PANTHER" id="PTHR38226:SF3">
    <property type="entry name" value="(WILD MALAYSIAN BANANA) HYPOTHETICAL PROTEIN"/>
    <property type="match status" value="1"/>
</dbReference>
<dbReference type="AlphaFoldDB" id="A0AA88RIU0"/>
<organism evidence="2 3">
    <name type="scientific">Escallonia rubra</name>
    <dbReference type="NCBI Taxonomy" id="112253"/>
    <lineage>
        <taxon>Eukaryota</taxon>
        <taxon>Viridiplantae</taxon>
        <taxon>Streptophyta</taxon>
        <taxon>Embryophyta</taxon>
        <taxon>Tracheophyta</taxon>
        <taxon>Spermatophyta</taxon>
        <taxon>Magnoliopsida</taxon>
        <taxon>eudicotyledons</taxon>
        <taxon>Gunneridae</taxon>
        <taxon>Pentapetalae</taxon>
        <taxon>asterids</taxon>
        <taxon>campanulids</taxon>
        <taxon>Escalloniales</taxon>
        <taxon>Escalloniaceae</taxon>
        <taxon>Escallonia</taxon>
    </lineage>
</organism>
<dbReference type="Proteomes" id="UP001187471">
    <property type="component" value="Unassembled WGS sequence"/>
</dbReference>
<evidence type="ECO:0000259" key="1">
    <source>
        <dbReference type="Pfam" id="PF24118"/>
    </source>
</evidence>
<name>A0AA88RIU0_9ASTE</name>
<accession>A0AA88RIU0</accession>
<evidence type="ECO:0000313" key="2">
    <source>
        <dbReference type="EMBL" id="KAK2989962.1"/>
    </source>
</evidence>
<keyword evidence="3" id="KW-1185">Reference proteome</keyword>
<protein>
    <recommendedName>
        <fullName evidence="1">DUF7392 domain-containing protein</fullName>
    </recommendedName>
</protein>
<evidence type="ECO:0000313" key="3">
    <source>
        <dbReference type="Proteomes" id="UP001187471"/>
    </source>
</evidence>
<dbReference type="Pfam" id="PF24118">
    <property type="entry name" value="DUF7392"/>
    <property type="match status" value="1"/>
</dbReference>
<dbReference type="InterPro" id="IPR055816">
    <property type="entry name" value="DUF7392"/>
</dbReference>
<sequence length="250" mass="27976">MACFIPFNNRNLDIIFFVFRPTVVLVDELVEALKQFSLCTESLGCVHSALLRSIHGNMILWYGAWMKRSSENKELLNTDLLSMLANISSMAILIDHSYFEAYAGESRDGSPAAKFSTGDTISMSAAVLPTDDLNQIDLSYAHLALFKSRFLKMDGAAAGVCLKSQITPRVVSLYVWKSLHSCYSWILNSDNNYRKAVLPYVDGLSLDVKYDIFKVVYVSGDSVINFQFYPPHRLLENDVQSTGGSQLVQD</sequence>
<proteinExistence type="predicted"/>
<gene>
    <name evidence="2" type="ORF">RJ640_004125</name>
</gene>
<dbReference type="EMBL" id="JAVXUO010000682">
    <property type="protein sequence ID" value="KAK2989962.1"/>
    <property type="molecule type" value="Genomic_DNA"/>
</dbReference>
<reference evidence="2" key="1">
    <citation type="submission" date="2022-12" db="EMBL/GenBank/DDBJ databases">
        <title>Draft genome assemblies for two species of Escallonia (Escalloniales).</title>
        <authorList>
            <person name="Chanderbali A."/>
            <person name="Dervinis C."/>
            <person name="Anghel I."/>
            <person name="Soltis D."/>
            <person name="Soltis P."/>
            <person name="Zapata F."/>
        </authorList>
    </citation>
    <scope>NUCLEOTIDE SEQUENCE</scope>
    <source>
        <strain evidence="2">UCBG92.1500</strain>
        <tissue evidence="2">Leaf</tissue>
    </source>
</reference>
<dbReference type="PANTHER" id="PTHR38226">
    <property type="entry name" value="(WILD MALAYSIAN BANANA) HYPOTHETICAL PROTEIN"/>
    <property type="match status" value="1"/>
</dbReference>